<reference evidence="2" key="1">
    <citation type="submission" date="2023-10" db="EMBL/GenBank/DDBJ databases">
        <authorList>
            <person name="Chen Y."/>
            <person name="Shah S."/>
            <person name="Dougan E. K."/>
            <person name="Thang M."/>
            <person name="Chan C."/>
        </authorList>
    </citation>
    <scope>NUCLEOTIDE SEQUENCE [LARGE SCALE GENOMIC DNA]</scope>
</reference>
<comment type="caution">
    <text evidence="2">The sequence shown here is derived from an EMBL/GenBank/DDBJ whole genome shotgun (WGS) entry which is preliminary data.</text>
</comment>
<dbReference type="EMBL" id="CAUYUJ010001869">
    <property type="protein sequence ID" value="CAK0798009.1"/>
    <property type="molecule type" value="Genomic_DNA"/>
</dbReference>
<accession>A0ABN9Q0J2</accession>
<evidence type="ECO:0000256" key="1">
    <source>
        <dbReference type="SAM" id="MobiDB-lite"/>
    </source>
</evidence>
<feature type="compositionally biased region" description="Polar residues" evidence="1">
    <location>
        <begin position="73"/>
        <end position="91"/>
    </location>
</feature>
<evidence type="ECO:0000313" key="3">
    <source>
        <dbReference type="Proteomes" id="UP001189429"/>
    </source>
</evidence>
<name>A0ABN9Q0J2_9DINO</name>
<gene>
    <name evidence="2" type="ORF">PCOR1329_LOCUS6921</name>
</gene>
<evidence type="ECO:0000313" key="2">
    <source>
        <dbReference type="EMBL" id="CAK0798009.1"/>
    </source>
</evidence>
<feature type="region of interest" description="Disordered" evidence="1">
    <location>
        <begin position="1"/>
        <end position="110"/>
    </location>
</feature>
<protein>
    <submittedName>
        <fullName evidence="2">Uncharacterized protein</fullName>
    </submittedName>
</protein>
<sequence length="152" mass="16195">MSRHQLAREECRGAPPTAQPRPRSQAQPRPMSRHQLAREECRGAPPTAQPRPRSQGAGRAPEAWGSRPGTRGTLPSTAAASPRTGTSQATQHVLVHHGGDAMANSEPAADCDIQARHGDLLLPHPAHVTGLWARSLVPSKQAPQQLPRHAAA</sequence>
<organism evidence="2 3">
    <name type="scientific">Prorocentrum cordatum</name>
    <dbReference type="NCBI Taxonomy" id="2364126"/>
    <lineage>
        <taxon>Eukaryota</taxon>
        <taxon>Sar</taxon>
        <taxon>Alveolata</taxon>
        <taxon>Dinophyceae</taxon>
        <taxon>Prorocentrales</taxon>
        <taxon>Prorocentraceae</taxon>
        <taxon>Prorocentrum</taxon>
    </lineage>
</organism>
<dbReference type="Proteomes" id="UP001189429">
    <property type="component" value="Unassembled WGS sequence"/>
</dbReference>
<feature type="compositionally biased region" description="Basic and acidic residues" evidence="1">
    <location>
        <begin position="1"/>
        <end position="12"/>
    </location>
</feature>
<feature type="compositionally biased region" description="Low complexity" evidence="1">
    <location>
        <begin position="14"/>
        <end position="30"/>
    </location>
</feature>
<proteinExistence type="predicted"/>
<keyword evidence="3" id="KW-1185">Reference proteome</keyword>